<dbReference type="SUPFAM" id="SSF53335">
    <property type="entry name" value="S-adenosyl-L-methionine-dependent methyltransferases"/>
    <property type="match status" value="1"/>
</dbReference>
<evidence type="ECO:0000313" key="1">
    <source>
        <dbReference type="EMBL" id="BBY10647.1"/>
    </source>
</evidence>
<accession>A0ABM7JA25</accession>
<dbReference type="InterPro" id="IPR029063">
    <property type="entry name" value="SAM-dependent_MTases_sf"/>
</dbReference>
<protein>
    <recommendedName>
        <fullName evidence="3">Methyltransferase</fullName>
    </recommendedName>
</protein>
<reference evidence="1 2" key="1">
    <citation type="journal article" date="2019" name="Emerg. Microbes Infect.">
        <title>Comprehensive subspecies identification of 175 nontuberculous mycobacteria species based on 7547 genomic profiles.</title>
        <authorList>
            <person name="Matsumoto Y."/>
            <person name="Kinjo T."/>
            <person name="Motooka D."/>
            <person name="Nabeya D."/>
            <person name="Jung N."/>
            <person name="Uechi K."/>
            <person name="Horii T."/>
            <person name="Iida T."/>
            <person name="Fujita J."/>
            <person name="Nakamura S."/>
        </authorList>
    </citation>
    <scope>NUCLEOTIDE SEQUENCE [LARGE SCALE GENOMIC DNA]</scope>
    <source>
        <strain evidence="1 2">JCM 17324</strain>
    </source>
</reference>
<evidence type="ECO:0000313" key="2">
    <source>
        <dbReference type="Proteomes" id="UP000466831"/>
    </source>
</evidence>
<name>A0ABM7JA25_9MYCO</name>
<sequence length="233" mass="26978">MFQLARRVVNNDKIELIDRAFTSLGIQSFADLGAVWRVEGAYTFHALETHQIKDAALVDLNVTPTVSARAQSHPQLRLVGGNFGDQAVADQVGNMDAVFLFDVLLHQVSPDWDAILEMYAKQTNSLLIYNQQWTGSEETVRLLDLGEKEYFRNVPHSRRIDEYENLFEKLSEKHPEMDRPWRDFPGIWQWGITDTDLEAKVSQLGFKLVYKKDCGRFGRLRNFRNHAFIFTRE</sequence>
<evidence type="ECO:0008006" key="3">
    <source>
        <dbReference type="Google" id="ProtNLM"/>
    </source>
</evidence>
<keyword evidence="2" id="KW-1185">Reference proteome</keyword>
<dbReference type="Proteomes" id="UP000466831">
    <property type="component" value="Chromosome"/>
</dbReference>
<dbReference type="EMBL" id="AP022584">
    <property type="protein sequence ID" value="BBY10647.1"/>
    <property type="molecule type" value="Genomic_DNA"/>
</dbReference>
<gene>
    <name evidence="1" type="ORF">MMARJ_13870</name>
</gene>
<proteinExistence type="predicted"/>
<organism evidence="1 2">
    <name type="scientific">Mycobacterium marseillense</name>
    <dbReference type="NCBI Taxonomy" id="701042"/>
    <lineage>
        <taxon>Bacteria</taxon>
        <taxon>Bacillati</taxon>
        <taxon>Actinomycetota</taxon>
        <taxon>Actinomycetes</taxon>
        <taxon>Mycobacteriales</taxon>
        <taxon>Mycobacteriaceae</taxon>
        <taxon>Mycobacterium</taxon>
        <taxon>Mycobacterium avium complex (MAC)</taxon>
    </lineage>
</organism>